<feature type="transmembrane region" description="Helical" evidence="10">
    <location>
        <begin position="158"/>
        <end position="176"/>
    </location>
</feature>
<evidence type="ECO:0000313" key="12">
    <source>
        <dbReference type="Proteomes" id="UP000235965"/>
    </source>
</evidence>
<gene>
    <name evidence="11" type="ORF">B7P43_G02161</name>
</gene>
<reference evidence="11 12" key="1">
    <citation type="submission" date="2017-12" db="EMBL/GenBank/DDBJ databases">
        <title>Hemimetabolous genomes reveal molecular basis of termite eusociality.</title>
        <authorList>
            <person name="Harrison M.C."/>
            <person name="Jongepier E."/>
            <person name="Robertson H.M."/>
            <person name="Arning N."/>
            <person name="Bitard-Feildel T."/>
            <person name="Chao H."/>
            <person name="Childers C.P."/>
            <person name="Dinh H."/>
            <person name="Doddapaneni H."/>
            <person name="Dugan S."/>
            <person name="Gowin J."/>
            <person name="Greiner C."/>
            <person name="Han Y."/>
            <person name="Hu H."/>
            <person name="Hughes D.S.T."/>
            <person name="Huylmans A.-K."/>
            <person name="Kemena C."/>
            <person name="Kremer L.P.M."/>
            <person name="Lee S.L."/>
            <person name="Lopez-Ezquerra A."/>
            <person name="Mallet L."/>
            <person name="Monroy-Kuhn J.M."/>
            <person name="Moser A."/>
            <person name="Murali S.C."/>
            <person name="Muzny D.M."/>
            <person name="Otani S."/>
            <person name="Piulachs M.-D."/>
            <person name="Poelchau M."/>
            <person name="Qu J."/>
            <person name="Schaub F."/>
            <person name="Wada-Katsumata A."/>
            <person name="Worley K.C."/>
            <person name="Xie Q."/>
            <person name="Ylla G."/>
            <person name="Poulsen M."/>
            <person name="Gibbs R.A."/>
            <person name="Schal C."/>
            <person name="Richards S."/>
            <person name="Belles X."/>
            <person name="Korb J."/>
            <person name="Bornberg-Bauer E."/>
        </authorList>
    </citation>
    <scope>NUCLEOTIDE SEQUENCE [LARGE SCALE GENOMIC DNA]</scope>
    <source>
        <tissue evidence="11">Whole body</tissue>
    </source>
</reference>
<name>A0A2J7Q2M4_9NEOP</name>
<keyword evidence="4 10" id="KW-0812">Transmembrane</keyword>
<organism evidence="11 12">
    <name type="scientific">Cryptotermes secundus</name>
    <dbReference type="NCBI Taxonomy" id="105785"/>
    <lineage>
        <taxon>Eukaryota</taxon>
        <taxon>Metazoa</taxon>
        <taxon>Ecdysozoa</taxon>
        <taxon>Arthropoda</taxon>
        <taxon>Hexapoda</taxon>
        <taxon>Insecta</taxon>
        <taxon>Pterygota</taxon>
        <taxon>Neoptera</taxon>
        <taxon>Polyneoptera</taxon>
        <taxon>Dictyoptera</taxon>
        <taxon>Blattodea</taxon>
        <taxon>Blattoidea</taxon>
        <taxon>Termitoidae</taxon>
        <taxon>Kalotermitidae</taxon>
        <taxon>Cryptotermitinae</taxon>
        <taxon>Cryptotermes</taxon>
    </lineage>
</organism>
<dbReference type="GO" id="GO:0030148">
    <property type="term" value="P:sphingolipid biosynthetic process"/>
    <property type="evidence" value="ECO:0007669"/>
    <property type="project" value="TreeGrafter"/>
</dbReference>
<keyword evidence="12" id="KW-1185">Reference proteome</keyword>
<evidence type="ECO:0000256" key="8">
    <source>
        <dbReference type="ARBA" id="ARBA00023136"/>
    </source>
</evidence>
<dbReference type="PANTHER" id="PTHR11157">
    <property type="entry name" value="FATTY ACID ACYL TRANSFERASE-RELATED"/>
    <property type="match status" value="1"/>
</dbReference>
<dbReference type="GO" id="GO:0034626">
    <property type="term" value="P:fatty acid elongation, polyunsaturated fatty acid"/>
    <property type="evidence" value="ECO:0007669"/>
    <property type="project" value="TreeGrafter"/>
</dbReference>
<dbReference type="Proteomes" id="UP000235965">
    <property type="component" value="Unassembled WGS sequence"/>
</dbReference>
<dbReference type="GO" id="GO:0005789">
    <property type="term" value="C:endoplasmic reticulum membrane"/>
    <property type="evidence" value="ECO:0007669"/>
    <property type="project" value="TreeGrafter"/>
</dbReference>
<dbReference type="GO" id="GO:0042761">
    <property type="term" value="P:very long-chain fatty acid biosynthetic process"/>
    <property type="evidence" value="ECO:0007669"/>
    <property type="project" value="TreeGrafter"/>
</dbReference>
<keyword evidence="8 10" id="KW-0472">Membrane</keyword>
<accession>A0A2J7Q2M4</accession>
<dbReference type="EMBL" id="NEVH01019369">
    <property type="protein sequence ID" value="PNF22838.1"/>
    <property type="molecule type" value="Genomic_DNA"/>
</dbReference>
<keyword evidence="6 10" id="KW-1133">Transmembrane helix</keyword>
<evidence type="ECO:0000313" key="11">
    <source>
        <dbReference type="EMBL" id="PNF22838.1"/>
    </source>
</evidence>
<evidence type="ECO:0000256" key="7">
    <source>
        <dbReference type="ARBA" id="ARBA00023098"/>
    </source>
</evidence>
<sequence length="276" mass="32934">MHNRIAEHRVDNMPSIYSTFVDAYTRTFHDIADHRSDNWFLMGSPWPVSFIIIFYLYFVKILGPRLMKNRPAFNVDTFLRLYNLLQIILCTCLLKYILDLDWGRKYRLFCQPLDYTSPHGLYVAKLMYSYFLMKVFDLCDTVFMVLRKRDKQVSFLHLYHHIMVLLNVWIAAKFVPGGHGSIVGFLNTVVHAVMYSYYFVTSMWPEYKKNLWWKKYITQLQMGQFVFLAFHSFSAFIIKDCEYPAIMLVLIGTQNLILLILFANFYKKTYLKKKVM</sequence>
<evidence type="ECO:0000256" key="4">
    <source>
        <dbReference type="ARBA" id="ARBA00022692"/>
    </source>
</evidence>
<dbReference type="GO" id="GO:0009922">
    <property type="term" value="F:fatty acid elongase activity"/>
    <property type="evidence" value="ECO:0007669"/>
    <property type="project" value="UniProtKB-EC"/>
</dbReference>
<dbReference type="GO" id="GO:0034625">
    <property type="term" value="P:fatty acid elongation, monounsaturated fatty acid"/>
    <property type="evidence" value="ECO:0007669"/>
    <property type="project" value="TreeGrafter"/>
</dbReference>
<comment type="caution">
    <text evidence="11">The sequence shown here is derived from an EMBL/GenBank/DDBJ whole genome shotgun (WGS) entry which is preliminary data.</text>
</comment>
<dbReference type="PANTHER" id="PTHR11157:SF21">
    <property type="entry name" value="ELONGATION OF VERY LONG CHAIN FATTY ACIDS PROTEIN"/>
    <property type="match status" value="1"/>
</dbReference>
<comment type="similarity">
    <text evidence="10">Belongs to the ELO family.</text>
</comment>
<evidence type="ECO:0000256" key="2">
    <source>
        <dbReference type="ARBA" id="ARBA00022516"/>
    </source>
</evidence>
<dbReference type="InParanoid" id="A0A2J7Q2M4"/>
<evidence type="ECO:0000256" key="9">
    <source>
        <dbReference type="ARBA" id="ARBA00023160"/>
    </source>
</evidence>
<dbReference type="Pfam" id="PF01151">
    <property type="entry name" value="ELO"/>
    <property type="match status" value="1"/>
</dbReference>
<dbReference type="GO" id="GO:0019367">
    <property type="term" value="P:fatty acid elongation, saturated fatty acid"/>
    <property type="evidence" value="ECO:0007669"/>
    <property type="project" value="TreeGrafter"/>
</dbReference>
<dbReference type="OrthoDB" id="434092at2759"/>
<evidence type="ECO:0000256" key="1">
    <source>
        <dbReference type="ARBA" id="ARBA00004141"/>
    </source>
</evidence>
<evidence type="ECO:0000256" key="3">
    <source>
        <dbReference type="ARBA" id="ARBA00022679"/>
    </source>
</evidence>
<keyword evidence="9 10" id="KW-0275">Fatty acid biosynthesis</keyword>
<protein>
    <recommendedName>
        <fullName evidence="10">Elongation of very long chain fatty acids protein</fullName>
        <ecNumber evidence="10">2.3.1.199</ecNumber>
    </recommendedName>
    <alternativeName>
        <fullName evidence="10">Very-long-chain 3-oxoacyl-CoA synthase</fullName>
    </alternativeName>
</protein>
<feature type="transmembrane region" description="Helical" evidence="10">
    <location>
        <begin position="39"/>
        <end position="58"/>
    </location>
</feature>
<keyword evidence="3 10" id="KW-0808">Transferase</keyword>
<dbReference type="EC" id="2.3.1.199" evidence="10"/>
<keyword evidence="7 10" id="KW-0443">Lipid metabolism</keyword>
<evidence type="ECO:0000256" key="6">
    <source>
        <dbReference type="ARBA" id="ARBA00022989"/>
    </source>
</evidence>
<dbReference type="STRING" id="105785.A0A2J7Q2M4"/>
<dbReference type="AlphaFoldDB" id="A0A2J7Q2M4"/>
<comment type="subcellular location">
    <subcellularLocation>
        <location evidence="1">Membrane</location>
        <topology evidence="1">Multi-pass membrane protein</topology>
    </subcellularLocation>
</comment>
<evidence type="ECO:0000256" key="5">
    <source>
        <dbReference type="ARBA" id="ARBA00022832"/>
    </source>
</evidence>
<proteinExistence type="inferred from homology"/>
<feature type="transmembrane region" description="Helical" evidence="10">
    <location>
        <begin position="79"/>
        <end position="98"/>
    </location>
</feature>
<feature type="transmembrane region" description="Helical" evidence="10">
    <location>
        <begin position="220"/>
        <end position="238"/>
    </location>
</feature>
<dbReference type="InterPro" id="IPR002076">
    <property type="entry name" value="ELO_fam"/>
</dbReference>
<comment type="catalytic activity">
    <reaction evidence="10">
        <text>a very-long-chain acyl-CoA + malonyl-CoA + H(+) = a very-long-chain 3-oxoacyl-CoA + CO2 + CoA</text>
        <dbReference type="Rhea" id="RHEA:32727"/>
        <dbReference type="ChEBI" id="CHEBI:15378"/>
        <dbReference type="ChEBI" id="CHEBI:16526"/>
        <dbReference type="ChEBI" id="CHEBI:57287"/>
        <dbReference type="ChEBI" id="CHEBI:57384"/>
        <dbReference type="ChEBI" id="CHEBI:90725"/>
        <dbReference type="ChEBI" id="CHEBI:90736"/>
        <dbReference type="EC" id="2.3.1.199"/>
    </reaction>
</comment>
<evidence type="ECO:0000256" key="10">
    <source>
        <dbReference type="RuleBase" id="RU361115"/>
    </source>
</evidence>
<feature type="transmembrane region" description="Helical" evidence="10">
    <location>
        <begin position="182"/>
        <end position="200"/>
    </location>
</feature>
<feature type="transmembrane region" description="Helical" evidence="10">
    <location>
        <begin position="244"/>
        <end position="266"/>
    </location>
</feature>
<keyword evidence="2 10" id="KW-0444">Lipid biosynthesis</keyword>
<keyword evidence="5 10" id="KW-0276">Fatty acid metabolism</keyword>